<dbReference type="InterPro" id="IPR003346">
    <property type="entry name" value="Transposase_20"/>
</dbReference>
<evidence type="ECO:0000313" key="4">
    <source>
        <dbReference type="Proteomes" id="UP001431192"/>
    </source>
</evidence>
<evidence type="ECO:0000313" key="3">
    <source>
        <dbReference type="EMBL" id="MCT8986188.1"/>
    </source>
</evidence>
<dbReference type="Proteomes" id="UP001431192">
    <property type="component" value="Unassembled WGS sequence"/>
</dbReference>
<organism evidence="3 4">
    <name type="scientific">Shewanella phaeophyticola</name>
    <dbReference type="NCBI Taxonomy" id="2978345"/>
    <lineage>
        <taxon>Bacteria</taxon>
        <taxon>Pseudomonadati</taxon>
        <taxon>Pseudomonadota</taxon>
        <taxon>Gammaproteobacteria</taxon>
        <taxon>Alteromonadales</taxon>
        <taxon>Shewanellaceae</taxon>
        <taxon>Shewanella</taxon>
    </lineage>
</organism>
<protein>
    <submittedName>
        <fullName evidence="3">IS110 family transposase</fullName>
    </submittedName>
</protein>
<feature type="domain" description="Transposase IS110-like N-terminal" evidence="1">
    <location>
        <begin position="6"/>
        <end position="146"/>
    </location>
</feature>
<dbReference type="InterPro" id="IPR002525">
    <property type="entry name" value="Transp_IS110-like_N"/>
</dbReference>
<gene>
    <name evidence="3" type="ORF">N4T56_06400</name>
</gene>
<comment type="caution">
    <text evidence="3">The sequence shown here is derived from an EMBL/GenBank/DDBJ whole genome shotgun (WGS) entry which is preliminary data.</text>
</comment>
<keyword evidence="4" id="KW-1185">Reference proteome</keyword>
<dbReference type="Pfam" id="PF01548">
    <property type="entry name" value="DEDD_Tnp_IS110"/>
    <property type="match status" value="1"/>
</dbReference>
<accession>A0ABT2P0K6</accession>
<evidence type="ECO:0000259" key="2">
    <source>
        <dbReference type="Pfam" id="PF02371"/>
    </source>
</evidence>
<dbReference type="InterPro" id="IPR047650">
    <property type="entry name" value="Transpos_IS110"/>
</dbReference>
<feature type="domain" description="Transposase IS116/IS110/IS902 C-terminal" evidence="2">
    <location>
        <begin position="211"/>
        <end position="289"/>
    </location>
</feature>
<dbReference type="NCBIfam" id="NF033542">
    <property type="entry name" value="transpos_IS110"/>
    <property type="match status" value="1"/>
</dbReference>
<dbReference type="PANTHER" id="PTHR33055">
    <property type="entry name" value="TRANSPOSASE FOR INSERTION SEQUENCE ELEMENT IS1111A"/>
    <property type="match status" value="1"/>
</dbReference>
<sequence length="339" mass="37911">MTSVTVGLDTAKSIFHVVEKNISGRILKKVKLPRSKLVAYFANKETCTIAIEACGACHYWSRVFSQLGHSVMIIAPQYVAQHRIGNKNDFNDAQALADVAQREDVRIVPAKSIEQQDAQLLHRVRERYVKQRTALGNQIRGLLAEYGVVIPRGISSLKKALPFALEDSENELSSLVRMMLDELMNELITWDEKIKNIDKLFVKQARDNEQCQSLQTMTGIGPLISSILWVALGDGKNFENGRHFAAWCGLVPKQHSTGDKARLLGISKRGNAYLRTQLINGARSALKHAKNKDDRLSVWAVNLEARAGFNKACVALANKMARMAWAMVIKQEKYKVQAV</sequence>
<reference evidence="3" key="1">
    <citation type="submission" date="2022-09" db="EMBL/GenBank/DDBJ databases">
        <title>Shewanella sp. KJ10-1 sp.nov, isolated from marine algae.</title>
        <authorList>
            <person name="Butt M."/>
            <person name="Lee J.K."/>
            <person name="Kim J.M."/>
            <person name="Choi D.G."/>
        </authorList>
    </citation>
    <scope>NUCLEOTIDE SEQUENCE</scope>
    <source>
        <strain evidence="3">KJ10-1</strain>
    </source>
</reference>
<proteinExistence type="predicted"/>
<dbReference type="PANTHER" id="PTHR33055:SF3">
    <property type="entry name" value="PUTATIVE TRANSPOSASE FOR IS117-RELATED"/>
    <property type="match status" value="1"/>
</dbReference>
<dbReference type="EMBL" id="JAODOQ010000001">
    <property type="protein sequence ID" value="MCT8986188.1"/>
    <property type="molecule type" value="Genomic_DNA"/>
</dbReference>
<dbReference type="RefSeq" id="WP_261732628.1">
    <property type="nucleotide sequence ID" value="NZ_JAODOQ010000001.1"/>
</dbReference>
<dbReference type="Pfam" id="PF02371">
    <property type="entry name" value="Transposase_20"/>
    <property type="match status" value="1"/>
</dbReference>
<evidence type="ECO:0000259" key="1">
    <source>
        <dbReference type="Pfam" id="PF01548"/>
    </source>
</evidence>
<name>A0ABT2P0K6_9GAMM</name>